<evidence type="ECO:0000313" key="4">
    <source>
        <dbReference type="Proteomes" id="UP001524478"/>
    </source>
</evidence>
<dbReference type="GO" id="GO:0008168">
    <property type="term" value="F:methyltransferase activity"/>
    <property type="evidence" value="ECO:0007669"/>
    <property type="project" value="UniProtKB-KW"/>
</dbReference>
<dbReference type="CDD" id="cd02440">
    <property type="entry name" value="AdoMet_MTases"/>
    <property type="match status" value="1"/>
</dbReference>
<feature type="domain" description="Methyltransferase" evidence="2">
    <location>
        <begin position="39"/>
        <end position="132"/>
    </location>
</feature>
<evidence type="ECO:0000259" key="2">
    <source>
        <dbReference type="Pfam" id="PF13649"/>
    </source>
</evidence>
<dbReference type="PANTHER" id="PTHR43861">
    <property type="entry name" value="TRANS-ACONITATE 2-METHYLTRANSFERASE-RELATED"/>
    <property type="match status" value="1"/>
</dbReference>
<dbReference type="Gene3D" id="3.40.50.150">
    <property type="entry name" value="Vaccinia Virus protein VP39"/>
    <property type="match status" value="1"/>
</dbReference>
<protein>
    <submittedName>
        <fullName evidence="3">Class I SAM-dependent methyltransferase</fullName>
    </submittedName>
</protein>
<dbReference type="SUPFAM" id="SSF53335">
    <property type="entry name" value="S-adenosyl-L-methionine-dependent methyltransferases"/>
    <property type="match status" value="1"/>
</dbReference>
<dbReference type="GO" id="GO:0032259">
    <property type="term" value="P:methylation"/>
    <property type="evidence" value="ECO:0007669"/>
    <property type="project" value="UniProtKB-KW"/>
</dbReference>
<dbReference type="InterPro" id="IPR029063">
    <property type="entry name" value="SAM-dependent_MTases_sf"/>
</dbReference>
<comment type="caution">
    <text evidence="3">The sequence shown here is derived from an EMBL/GenBank/DDBJ whole genome shotgun (WGS) entry which is preliminary data.</text>
</comment>
<keyword evidence="4" id="KW-1185">Reference proteome</keyword>
<keyword evidence="1" id="KW-0808">Transferase</keyword>
<gene>
    <name evidence="3" type="ORF">NE686_13130</name>
</gene>
<dbReference type="InterPro" id="IPR041698">
    <property type="entry name" value="Methyltransf_25"/>
</dbReference>
<reference evidence="3 4" key="1">
    <citation type="submission" date="2022-06" db="EMBL/GenBank/DDBJ databases">
        <title>Isolation of gut microbiota from human fecal samples.</title>
        <authorList>
            <person name="Pamer E.G."/>
            <person name="Barat B."/>
            <person name="Waligurski E."/>
            <person name="Medina S."/>
            <person name="Paddock L."/>
            <person name="Mostad J."/>
        </authorList>
    </citation>
    <scope>NUCLEOTIDE SEQUENCE [LARGE SCALE GENOMIC DNA]</scope>
    <source>
        <strain evidence="3 4">DFI.7.95</strain>
    </source>
</reference>
<proteinExistence type="predicted"/>
<accession>A0ABT1SC29</accession>
<evidence type="ECO:0000256" key="1">
    <source>
        <dbReference type="ARBA" id="ARBA00022679"/>
    </source>
</evidence>
<dbReference type="EMBL" id="JANGAC010000010">
    <property type="protein sequence ID" value="MCQ4924038.1"/>
    <property type="molecule type" value="Genomic_DNA"/>
</dbReference>
<dbReference type="Pfam" id="PF13649">
    <property type="entry name" value="Methyltransf_25"/>
    <property type="match status" value="1"/>
</dbReference>
<organism evidence="3 4">
    <name type="scientific">Tissierella carlieri</name>
    <dbReference type="NCBI Taxonomy" id="689904"/>
    <lineage>
        <taxon>Bacteria</taxon>
        <taxon>Bacillati</taxon>
        <taxon>Bacillota</taxon>
        <taxon>Tissierellia</taxon>
        <taxon>Tissierellales</taxon>
        <taxon>Tissierellaceae</taxon>
        <taxon>Tissierella</taxon>
    </lineage>
</organism>
<sequence>MGNNNIWEKSYQKTNQLWSSNPDAKLMQYFDLIKRGNLLDLGIGEGRNALPFIFSGFNIDGVDISETAIKRCEEKFAKKDYTIDLIISDLRKYDIKKDNYTIIIAANVLNFFKKSEIDIIIRKIKEGLKEEGIVYLSVFSTLEQRYDSLKESNKQVEENTFYIDEKDSYVHFFTQQELNKYFLDFELICCCEGLEYNSNDGDPHYHGIIEFMARKKSDT</sequence>
<dbReference type="Proteomes" id="UP001524478">
    <property type="component" value="Unassembled WGS sequence"/>
</dbReference>
<keyword evidence="3" id="KW-0489">Methyltransferase</keyword>
<evidence type="ECO:0000313" key="3">
    <source>
        <dbReference type="EMBL" id="MCQ4924038.1"/>
    </source>
</evidence>
<dbReference type="RefSeq" id="WP_256311865.1">
    <property type="nucleotide sequence ID" value="NZ_JANGAC010000010.1"/>
</dbReference>
<name>A0ABT1SC29_9FIRM</name>